<dbReference type="Proteomes" id="UP000663889">
    <property type="component" value="Unassembled WGS sequence"/>
</dbReference>
<proteinExistence type="predicted"/>
<evidence type="ECO:0000313" key="3">
    <source>
        <dbReference type="EMBL" id="CAF3762731.1"/>
    </source>
</evidence>
<dbReference type="EMBL" id="CAJOAX010001998">
    <property type="protein sequence ID" value="CAF3762731.1"/>
    <property type="molecule type" value="Genomic_DNA"/>
</dbReference>
<sequence length="68" mass="8029">MINLRVLHVQYENEIDCGHIPLIMNDDESHNVNIPNEDELIQWLKDHLLSTCLIVKDPNLISRIQIWI</sequence>
<dbReference type="EMBL" id="CAJOBE010012124">
    <property type="protein sequence ID" value="CAF4144154.1"/>
    <property type="molecule type" value="Genomic_DNA"/>
</dbReference>
<name>A0A815KTG7_9BILA</name>
<evidence type="ECO:0000313" key="4">
    <source>
        <dbReference type="EMBL" id="CAF4144154.1"/>
    </source>
</evidence>
<evidence type="ECO:0000313" key="5">
    <source>
        <dbReference type="Proteomes" id="UP000663889"/>
    </source>
</evidence>
<dbReference type="EMBL" id="CAJNOU010003612">
    <property type="protein sequence ID" value="CAF1400031.1"/>
    <property type="molecule type" value="Genomic_DNA"/>
</dbReference>
<protein>
    <submittedName>
        <fullName evidence="2">Uncharacterized protein</fullName>
    </submittedName>
</protein>
<organism evidence="2 5">
    <name type="scientific">Rotaria sordida</name>
    <dbReference type="NCBI Taxonomy" id="392033"/>
    <lineage>
        <taxon>Eukaryota</taxon>
        <taxon>Metazoa</taxon>
        <taxon>Spiralia</taxon>
        <taxon>Gnathifera</taxon>
        <taxon>Rotifera</taxon>
        <taxon>Eurotatoria</taxon>
        <taxon>Bdelloidea</taxon>
        <taxon>Philodinida</taxon>
        <taxon>Philodinidae</taxon>
        <taxon>Rotaria</taxon>
    </lineage>
</organism>
<dbReference type="AlphaFoldDB" id="A0A815KTG7"/>
<accession>A0A815KTG7</accession>
<evidence type="ECO:0000313" key="1">
    <source>
        <dbReference type="EMBL" id="CAF1287226.1"/>
    </source>
</evidence>
<evidence type="ECO:0000313" key="2">
    <source>
        <dbReference type="EMBL" id="CAF1400031.1"/>
    </source>
</evidence>
<dbReference type="Proteomes" id="UP000663874">
    <property type="component" value="Unassembled WGS sequence"/>
</dbReference>
<dbReference type="Proteomes" id="UP000663823">
    <property type="component" value="Unassembled WGS sequence"/>
</dbReference>
<comment type="caution">
    <text evidence="2">The sequence shown here is derived from an EMBL/GenBank/DDBJ whole genome shotgun (WGS) entry which is preliminary data.</text>
</comment>
<dbReference type="Proteomes" id="UP000663882">
    <property type="component" value="Unassembled WGS sequence"/>
</dbReference>
<gene>
    <name evidence="4" type="ORF">FNK824_LOCUS33348</name>
    <name evidence="3" type="ORF">OTI717_LOCUS16209</name>
    <name evidence="1" type="ORF">RFH988_LOCUS29016</name>
    <name evidence="2" type="ORF">SEV965_LOCUS31394</name>
</gene>
<dbReference type="EMBL" id="CAJNOO010002657">
    <property type="protein sequence ID" value="CAF1287226.1"/>
    <property type="molecule type" value="Genomic_DNA"/>
</dbReference>
<reference evidence="2" key="1">
    <citation type="submission" date="2021-02" db="EMBL/GenBank/DDBJ databases">
        <authorList>
            <person name="Nowell W R."/>
        </authorList>
    </citation>
    <scope>NUCLEOTIDE SEQUENCE</scope>
</reference>